<sequence>MSRLAGRVTFHNNSDDDRQESSSTWKNDSRSGKGRNEAHFRQPQKPRSEDCDFDQPRTAYGGGKPRGRGPNYGKTEKAVYQPPRRYENNDRFERSDRQERFKRQEKPDQSERFEEQRKPTAKVEDVVPSEELLDFEDIITQISDLSVRSDRSALQIKRNIIGSQDLLDTMEEDEWQRVCESMMTTALDGGEPEFIADLLVALFQNNMFSAVISDVLMTASSQLVIDGAEKPIPALFAAILCAHWPRQYAKAFDNVNPILYNIVCVIKGWILVVTEDTERYHKVEKKPVAPDPELQNQEEEEKAEEVEEERIIEEPEVVNRCALALSDLCDVAQKQLWFNWMSLTDEIYQCVKPAITHNPNVTGDVKERLLNTLMAMNQWTKSRKVTVKQVMTQTATE</sequence>
<evidence type="ECO:0000259" key="2">
    <source>
        <dbReference type="Pfam" id="PF24628"/>
    </source>
</evidence>
<dbReference type="Pfam" id="PF24628">
    <property type="entry name" value="DUF7627"/>
    <property type="match status" value="1"/>
</dbReference>
<protein>
    <recommendedName>
        <fullName evidence="2">DUF7627 domain-containing protein</fullName>
    </recommendedName>
</protein>
<dbReference type="OMA" id="NEMCKSL"/>
<keyword evidence="4" id="KW-1185">Reference proteome</keyword>
<evidence type="ECO:0000256" key="1">
    <source>
        <dbReference type="SAM" id="MobiDB-lite"/>
    </source>
</evidence>
<reference evidence="4" key="1">
    <citation type="submission" date="2010-08" db="EMBL/GenBank/DDBJ databases">
        <authorList>
            <consortium name="Caenorhabditis japonica Sequencing Consortium"/>
            <person name="Wilson R.K."/>
        </authorList>
    </citation>
    <scope>NUCLEOTIDE SEQUENCE [LARGE SCALE GENOMIC DNA]</scope>
    <source>
        <strain evidence="4">DF5081</strain>
    </source>
</reference>
<evidence type="ECO:0000313" key="4">
    <source>
        <dbReference type="Proteomes" id="UP000005237"/>
    </source>
</evidence>
<dbReference type="AlphaFoldDB" id="A0A8R1DW38"/>
<feature type="compositionally biased region" description="Basic and acidic residues" evidence="1">
    <location>
        <begin position="84"/>
        <end position="123"/>
    </location>
</feature>
<organism evidence="3 4">
    <name type="scientific">Caenorhabditis japonica</name>
    <dbReference type="NCBI Taxonomy" id="281687"/>
    <lineage>
        <taxon>Eukaryota</taxon>
        <taxon>Metazoa</taxon>
        <taxon>Ecdysozoa</taxon>
        <taxon>Nematoda</taxon>
        <taxon>Chromadorea</taxon>
        <taxon>Rhabditida</taxon>
        <taxon>Rhabditina</taxon>
        <taxon>Rhabditomorpha</taxon>
        <taxon>Rhabditoidea</taxon>
        <taxon>Rhabditidae</taxon>
        <taxon>Peloderinae</taxon>
        <taxon>Caenorhabditis</taxon>
    </lineage>
</organism>
<feature type="compositionally biased region" description="Acidic residues" evidence="1">
    <location>
        <begin position="296"/>
        <end position="306"/>
    </location>
</feature>
<dbReference type="InterPro" id="IPR056044">
    <property type="entry name" value="DUF7627"/>
</dbReference>
<feature type="region of interest" description="Disordered" evidence="1">
    <location>
        <begin position="282"/>
        <end position="306"/>
    </location>
</feature>
<accession>A0A8R1DW38</accession>
<dbReference type="EnsemblMetazoa" id="CJA14266.1">
    <property type="protein sequence ID" value="CJA14266.1"/>
    <property type="gene ID" value="WBGene00133470"/>
</dbReference>
<feature type="region of interest" description="Disordered" evidence="1">
    <location>
        <begin position="1"/>
        <end position="123"/>
    </location>
</feature>
<reference evidence="3" key="2">
    <citation type="submission" date="2022-06" db="UniProtKB">
        <authorList>
            <consortium name="EnsemblMetazoa"/>
        </authorList>
    </citation>
    <scope>IDENTIFICATION</scope>
    <source>
        <strain evidence="3">DF5081</strain>
    </source>
</reference>
<evidence type="ECO:0000313" key="3">
    <source>
        <dbReference type="EnsemblMetazoa" id="CJA14266.1"/>
    </source>
</evidence>
<dbReference type="Proteomes" id="UP000005237">
    <property type="component" value="Unassembled WGS sequence"/>
</dbReference>
<feature type="domain" description="DUF7627" evidence="2">
    <location>
        <begin position="138"/>
        <end position="386"/>
    </location>
</feature>
<proteinExistence type="predicted"/>
<feature type="compositionally biased region" description="Basic and acidic residues" evidence="1">
    <location>
        <begin position="27"/>
        <end position="50"/>
    </location>
</feature>
<name>A0A8R1DW38_CAEJA</name>